<dbReference type="GO" id="GO:0008270">
    <property type="term" value="F:zinc ion binding"/>
    <property type="evidence" value="ECO:0007669"/>
    <property type="project" value="InterPro"/>
</dbReference>
<feature type="binding site" evidence="12">
    <location>
        <position position="658"/>
    </location>
    <ligand>
        <name>Zn(2+)</name>
        <dbReference type="ChEBI" id="CHEBI:29105"/>
        <label>2</label>
    </ligand>
</feature>
<evidence type="ECO:0000256" key="9">
    <source>
        <dbReference type="ARBA" id="ARBA00023167"/>
    </source>
</evidence>
<feature type="binding site" evidence="10">
    <location>
        <position position="110"/>
    </location>
    <ligand>
        <name>5-methyltetrahydropteroyltri-L-glutamate</name>
        <dbReference type="ChEBI" id="CHEBI:58207"/>
    </ligand>
</feature>
<keyword evidence="8 10" id="KW-0862">Zinc</keyword>
<dbReference type="InterPro" id="IPR002629">
    <property type="entry name" value="Met_Synth_C/arc"/>
</dbReference>
<organism evidence="16 17">
    <name type="scientific">Hydrococcus rivularis NIES-593</name>
    <dbReference type="NCBI Taxonomy" id="1921803"/>
    <lineage>
        <taxon>Bacteria</taxon>
        <taxon>Bacillati</taxon>
        <taxon>Cyanobacteriota</taxon>
        <taxon>Cyanophyceae</taxon>
        <taxon>Pleurocapsales</taxon>
        <taxon>Hydrococcaceae</taxon>
        <taxon>Hydrococcus</taxon>
    </lineage>
</organism>
<dbReference type="GO" id="GO:0003871">
    <property type="term" value="F:5-methyltetrahydropteroyltriglutamate-homocysteine S-methyltransferase activity"/>
    <property type="evidence" value="ECO:0007669"/>
    <property type="project" value="UniProtKB-UniRule"/>
</dbReference>
<evidence type="ECO:0000256" key="7">
    <source>
        <dbReference type="ARBA" id="ARBA00022723"/>
    </source>
</evidence>
<comment type="caution">
    <text evidence="10">Lacks conserved residue(s) required for the propagation of feature annotation.</text>
</comment>
<feature type="binding site" evidence="12">
    <location>
        <position position="719"/>
    </location>
    <ligand>
        <name>Zn(2+)</name>
        <dbReference type="ChEBI" id="CHEBI:29105"/>
        <label>1</label>
        <note>catalytic</note>
    </ligand>
</feature>
<reference evidence="16 17" key="1">
    <citation type="submission" date="2016-11" db="EMBL/GenBank/DDBJ databases">
        <title>Draft Genome Sequences of Nine Cyanobacterial Strains from Diverse Habitats.</title>
        <authorList>
            <person name="Zhu T."/>
            <person name="Hou S."/>
            <person name="Lu X."/>
            <person name="Hess W.R."/>
        </authorList>
    </citation>
    <scope>NUCLEOTIDE SEQUENCE [LARGE SCALE GENOMIC DNA]</scope>
    <source>
        <strain evidence="16 17">NIES-593</strain>
    </source>
</reference>
<evidence type="ECO:0000256" key="13">
    <source>
        <dbReference type="PIRSR" id="PIRSR000382-3"/>
    </source>
</evidence>
<keyword evidence="10" id="KW-0677">Repeat</keyword>
<comment type="cofactor">
    <cofactor evidence="10">
        <name>Zn(2+)</name>
        <dbReference type="ChEBI" id="CHEBI:29105"/>
    </cofactor>
    <text evidence="10">Binds 1 zinc ion per subunit.</text>
</comment>
<dbReference type="InterPro" id="IPR038071">
    <property type="entry name" value="UROD/MetE-like_sf"/>
</dbReference>
<accession>A0A1U7HJ53</accession>
<feature type="binding site" evidence="10">
    <location>
        <position position="636"/>
    </location>
    <ligand>
        <name>Zn(2+)</name>
        <dbReference type="ChEBI" id="CHEBI:29105"/>
        <note>catalytic</note>
    </ligand>
</feature>
<evidence type="ECO:0000256" key="5">
    <source>
        <dbReference type="ARBA" id="ARBA00022605"/>
    </source>
</evidence>
<comment type="cofactor">
    <cofactor evidence="12">
        <name>Zn(2+)</name>
        <dbReference type="ChEBI" id="CHEBI:29105"/>
    </cofactor>
    <text evidence="12">Binds 2 Zn(2+) ions per subunit.</text>
</comment>
<keyword evidence="5 10" id="KW-0028">Amino-acid biosynthesis</keyword>
<protein>
    <recommendedName>
        <fullName evidence="10">5-methyltetrahydropteroyltriglutamate--homocysteine methyltransferase</fullName>
        <ecNumber evidence="10">2.1.1.14</ecNumber>
    </recommendedName>
    <alternativeName>
        <fullName evidence="10">Cobalamin-independent methionine synthase</fullName>
    </alternativeName>
    <alternativeName>
        <fullName evidence="10">Methionine synthase, vitamin-B12 independent isozyme</fullName>
    </alternativeName>
</protein>
<evidence type="ECO:0000256" key="3">
    <source>
        <dbReference type="ARBA" id="ARBA00009553"/>
    </source>
</evidence>
<dbReference type="OrthoDB" id="244285at2"/>
<feature type="binding site" evidence="10 11">
    <location>
        <position position="477"/>
    </location>
    <ligand>
        <name>L-methionine</name>
        <dbReference type="ChEBI" id="CHEBI:57844"/>
    </ligand>
</feature>
<evidence type="ECO:0000256" key="2">
    <source>
        <dbReference type="ARBA" id="ARBA00004681"/>
    </source>
</evidence>
<dbReference type="NCBIfam" id="TIGR01371">
    <property type="entry name" value="met_syn_B12ind"/>
    <property type="match status" value="1"/>
</dbReference>
<evidence type="ECO:0000256" key="8">
    <source>
        <dbReference type="ARBA" id="ARBA00022833"/>
    </source>
</evidence>
<dbReference type="InterPro" id="IPR013215">
    <property type="entry name" value="Cbl-indep_Met_Synth_N"/>
</dbReference>
<dbReference type="EMBL" id="MRCB01000009">
    <property type="protein sequence ID" value="OKH23575.1"/>
    <property type="molecule type" value="Genomic_DNA"/>
</dbReference>
<feature type="binding site" evidence="10 11">
    <location>
        <position position="592"/>
    </location>
    <ligand>
        <name>L-homocysteine</name>
        <dbReference type="ChEBI" id="CHEBI:58199"/>
    </ligand>
</feature>
<sequence>MKILTATLGYPRIGKNREVKKALEAFWSSKIDAGSLQKTIREVEEKNWKTQLEEEIDRIGIGDTTLYDHVLDWAIRLGLIPKRFQPFEGLERYFTMARGKEGIPALEMTKWFDTNYHYLVPEISSDILPADFNDFLETIDRAQSLLGKKATPIILGISTLLRLSRLEINIDEAIEKLLPLYVNLLTEIKNMGIEEVQIHEPVLVLSDAVSLKQQFQTIYNRLASIGIFINLVTYFDDLGETYPWVIDLPVAAISLDFTRGRNLDLIKTYGWNHDKRLGVGIVDARNIWQIRTDRVLPLLSEIKTLIPNISIQPSASLQFVPYDAKREKQLPEPLRNILSFAEQKLQEVKFLSRTIGGENTRIEQDLIEELIDTNWEAFKQFSPANKSVREKLKNLKLDDFQRPLSYQERQSVQVSLPPFPTTTIGSFPQTPEVRQLRVRYKKGEITQEEYQAAIDAQIAHCIQLQEDIGIDVLVHGEFERTDMVEFFGQQLQGFAFTEHGWVQSYGSRYVRPPIIYGDVVRTSAMTVREFKVAQSLTKKPVKGMLTGPVTMINWSYVRDDISRAEQAFQIALALREEVADLEAAGASMIQIDEPALREGLPLKYDRWNDYLSWAVDAFRLASAIAKPQTQIHTHMCYSEFGDIMSHIERLDADVLSIENSRSNNETLFEVTEAGYSHQVGNGVYDVHSPAIPSPEQILQQLRTGVANLPVKQIWVNPDCGLKTRRWEEVIPALKNMVEATKVLREEIIDTQKQH</sequence>
<dbReference type="InterPro" id="IPR006276">
    <property type="entry name" value="Cobalamin-indep_Met_synthase"/>
</dbReference>
<comment type="catalytic activity">
    <reaction evidence="10">
        <text>5-methyltetrahydropteroyltri-L-glutamate + L-homocysteine = tetrahydropteroyltri-L-glutamate + L-methionine</text>
        <dbReference type="Rhea" id="RHEA:21196"/>
        <dbReference type="ChEBI" id="CHEBI:57844"/>
        <dbReference type="ChEBI" id="CHEBI:58140"/>
        <dbReference type="ChEBI" id="CHEBI:58199"/>
        <dbReference type="ChEBI" id="CHEBI:58207"/>
        <dbReference type="EC" id="2.1.1.14"/>
    </reaction>
</comment>
<dbReference type="UniPathway" id="UPA00051">
    <property type="reaction ID" value="UER00082"/>
</dbReference>
<feature type="domain" description="Cobalamin-independent methionine synthase MetE N-terminal" evidence="15">
    <location>
        <begin position="5"/>
        <end position="304"/>
    </location>
</feature>
<feature type="binding site" evidence="11">
    <location>
        <position position="115"/>
    </location>
    <ligand>
        <name>5-methyltetrahydropteroyltri-L-glutamate</name>
        <dbReference type="ChEBI" id="CHEBI:58207"/>
    </ligand>
</feature>
<dbReference type="Pfam" id="PF01717">
    <property type="entry name" value="Meth_synt_2"/>
    <property type="match status" value="1"/>
</dbReference>
<dbReference type="PIRSF" id="PIRSF000382">
    <property type="entry name" value="MeTrfase_B12_ind"/>
    <property type="match status" value="1"/>
</dbReference>
<feature type="binding site" evidence="10 11">
    <location>
        <position position="592"/>
    </location>
    <ligand>
        <name>L-methionine</name>
        <dbReference type="ChEBI" id="CHEBI:57844"/>
    </ligand>
</feature>
<dbReference type="Proteomes" id="UP000186868">
    <property type="component" value="Unassembled WGS sequence"/>
</dbReference>
<dbReference type="Gene3D" id="3.20.20.210">
    <property type="match status" value="2"/>
</dbReference>
<gene>
    <name evidence="10" type="primary">metE</name>
    <name evidence="16" type="ORF">NIES593_09960</name>
</gene>
<dbReference type="EC" id="2.1.1.14" evidence="10"/>
<feature type="binding site" evidence="10">
    <location>
        <position position="634"/>
    </location>
    <ligand>
        <name>Zn(2+)</name>
        <dbReference type="ChEBI" id="CHEBI:29105"/>
        <note>catalytic</note>
    </ligand>
</feature>
<evidence type="ECO:0000313" key="17">
    <source>
        <dbReference type="Proteomes" id="UP000186868"/>
    </source>
</evidence>
<keyword evidence="9 10" id="KW-0486">Methionine biosynthesis</keyword>
<dbReference type="GO" id="GO:0009086">
    <property type="term" value="P:methionine biosynthetic process"/>
    <property type="evidence" value="ECO:0007669"/>
    <property type="project" value="UniProtKB-UniRule"/>
</dbReference>
<dbReference type="RefSeq" id="WP_073599472.1">
    <property type="nucleotide sequence ID" value="NZ_MRCB01000009.1"/>
</dbReference>
<dbReference type="STRING" id="1921803.NIES593_09960"/>
<feature type="binding site" evidence="10 11">
    <location>
        <begin position="424"/>
        <end position="426"/>
    </location>
    <ligand>
        <name>L-homocysteine</name>
        <dbReference type="ChEBI" id="CHEBI:58199"/>
    </ligand>
</feature>
<feature type="binding site" evidence="10">
    <location>
        <position position="719"/>
    </location>
    <ligand>
        <name>Zn(2+)</name>
        <dbReference type="ChEBI" id="CHEBI:29105"/>
        <note>catalytic</note>
    </ligand>
</feature>
<keyword evidence="4 10" id="KW-0489">Methyltransferase</keyword>
<feature type="binding site" evidence="10">
    <location>
        <begin position="17"/>
        <end position="20"/>
    </location>
    <ligand>
        <name>5-methyltetrahydropteroyltri-L-glutamate</name>
        <dbReference type="ChEBI" id="CHEBI:58207"/>
    </ligand>
</feature>
<feature type="binding site" evidence="10 11">
    <location>
        <begin position="424"/>
        <end position="426"/>
    </location>
    <ligand>
        <name>L-methionine</name>
        <dbReference type="ChEBI" id="CHEBI:57844"/>
    </ligand>
</feature>
<dbReference type="PANTHER" id="PTHR30519">
    <property type="entry name" value="5-METHYLTETRAHYDROPTEROYLTRIGLUTAMATE--HOMOCYSTEINE METHYLTRANSFERASE"/>
    <property type="match status" value="1"/>
</dbReference>
<feature type="binding site" evidence="10 11">
    <location>
        <position position="554"/>
    </location>
    <ligand>
        <name>5-methyltetrahydropteroyltri-L-glutamate</name>
        <dbReference type="ChEBI" id="CHEBI:58207"/>
    </ligand>
</feature>
<feature type="binding site" evidence="11">
    <location>
        <position position="20"/>
    </location>
    <ligand>
        <name>5-methyltetrahydropteroyltri-L-glutamate</name>
        <dbReference type="ChEBI" id="CHEBI:58207"/>
    </ligand>
</feature>
<comment type="similarity">
    <text evidence="3 10">Belongs to the vitamin-B12 independent methionine synthase family.</text>
</comment>
<evidence type="ECO:0000256" key="4">
    <source>
        <dbReference type="ARBA" id="ARBA00022603"/>
    </source>
</evidence>
<name>A0A1U7HJ53_9CYAN</name>
<comment type="function">
    <text evidence="1 10">Catalyzes the transfer of a methyl group from 5-methyltetrahydrofolate to homocysteine resulting in methionine formation.</text>
</comment>
<dbReference type="HAMAP" id="MF_00172">
    <property type="entry name" value="Meth_synth"/>
    <property type="match status" value="1"/>
</dbReference>
<feature type="binding site" evidence="10">
    <location>
        <position position="477"/>
    </location>
    <ligand>
        <name>L-homocysteine</name>
        <dbReference type="ChEBI" id="CHEBI:58199"/>
    </ligand>
</feature>
<comment type="caution">
    <text evidence="16">The sequence shown here is derived from an EMBL/GenBank/DDBJ whole genome shotgun (WGS) entry which is preliminary data.</text>
</comment>
<comment type="pathway">
    <text evidence="2 10">Amino-acid biosynthesis; L-methionine biosynthesis via de novo pathway; L-methionine from L-homocysteine (MetE route): step 1/1.</text>
</comment>
<dbReference type="Pfam" id="PF08267">
    <property type="entry name" value="Meth_synt_1"/>
    <property type="match status" value="1"/>
</dbReference>
<feature type="active site" description="Proton donor" evidence="10 13">
    <location>
        <position position="687"/>
    </location>
</feature>
<evidence type="ECO:0000256" key="11">
    <source>
        <dbReference type="PIRSR" id="PIRSR000382-1"/>
    </source>
</evidence>
<dbReference type="CDD" id="cd03312">
    <property type="entry name" value="CIMS_N_terminal_like"/>
    <property type="match status" value="1"/>
</dbReference>
<feature type="binding site" evidence="12">
    <location>
        <position position="634"/>
    </location>
    <ligand>
        <name>Zn(2+)</name>
        <dbReference type="ChEBI" id="CHEBI:29105"/>
        <label>1</label>
        <note>catalytic</note>
    </ligand>
</feature>
<keyword evidence="7 10" id="KW-0479">Metal-binding</keyword>
<keyword evidence="6 10" id="KW-0808">Transferase</keyword>
<dbReference type="AlphaFoldDB" id="A0A1U7HJ53"/>
<feature type="domain" description="Cobalamin-independent methionine synthase MetE C-terminal/archaeal" evidence="14">
    <location>
        <begin position="419"/>
        <end position="741"/>
    </location>
</feature>
<dbReference type="NCBIfam" id="NF003556">
    <property type="entry name" value="PRK05222.1"/>
    <property type="match status" value="1"/>
</dbReference>
<feature type="binding site" evidence="10">
    <location>
        <position position="658"/>
    </location>
    <ligand>
        <name>Zn(2+)</name>
        <dbReference type="ChEBI" id="CHEBI:29105"/>
        <note>catalytic</note>
    </ligand>
</feature>
<evidence type="ECO:0000256" key="12">
    <source>
        <dbReference type="PIRSR" id="PIRSR000382-2"/>
    </source>
</evidence>
<evidence type="ECO:0000259" key="15">
    <source>
        <dbReference type="Pfam" id="PF08267"/>
    </source>
</evidence>
<feature type="binding site" evidence="12">
    <location>
        <position position="636"/>
    </location>
    <ligand>
        <name>Zn(2+)</name>
        <dbReference type="ChEBI" id="CHEBI:29105"/>
        <label>1</label>
        <note>catalytic</note>
    </ligand>
</feature>
<evidence type="ECO:0000259" key="14">
    <source>
        <dbReference type="Pfam" id="PF01717"/>
    </source>
</evidence>
<feature type="binding site" evidence="10">
    <location>
        <position position="598"/>
    </location>
    <ligand>
        <name>5-methyltetrahydropteroyltri-L-glutamate</name>
        <dbReference type="ChEBI" id="CHEBI:58207"/>
    </ligand>
</feature>
<evidence type="ECO:0000256" key="6">
    <source>
        <dbReference type="ARBA" id="ARBA00022679"/>
    </source>
</evidence>
<proteinExistence type="inferred from homology"/>
<evidence type="ECO:0000256" key="10">
    <source>
        <dbReference type="HAMAP-Rule" id="MF_00172"/>
    </source>
</evidence>
<evidence type="ECO:0000313" key="16">
    <source>
        <dbReference type="EMBL" id="OKH23575.1"/>
    </source>
</evidence>
<dbReference type="SUPFAM" id="SSF51726">
    <property type="entry name" value="UROD/MetE-like"/>
    <property type="match status" value="2"/>
</dbReference>
<dbReference type="GO" id="GO:0032259">
    <property type="term" value="P:methylation"/>
    <property type="evidence" value="ECO:0007669"/>
    <property type="project" value="UniProtKB-KW"/>
</dbReference>
<evidence type="ECO:0000256" key="1">
    <source>
        <dbReference type="ARBA" id="ARBA00002777"/>
    </source>
</evidence>
<dbReference type="CDD" id="cd03311">
    <property type="entry name" value="CIMS_C_terminal_like"/>
    <property type="match status" value="1"/>
</dbReference>
<keyword evidence="17" id="KW-1185">Reference proteome</keyword>